<reference evidence="4" key="6">
    <citation type="journal article" date="2021" name="Microbiol. Resour. Announc.">
        <title>Complete Genome Sequence of Sphingobium barthaii KK22, a High-Molecular-Weight Polycyclic Aromatic Hydrocarbon-Degrading Soil Bacterium.</title>
        <authorList>
            <person name="Mori J.F."/>
            <person name="Kanaly R.A."/>
        </authorList>
    </citation>
    <scope>NUCLEOTIDE SEQUENCE</scope>
    <source>
        <strain evidence="4">KK22</strain>
    </source>
</reference>
<reference evidence="3" key="4">
    <citation type="submission" date="2017-10" db="EMBL/GenBank/DDBJ databases">
        <authorList>
            <person name="Banno H."/>
            <person name="Chua N.-H."/>
        </authorList>
    </citation>
    <scope>NUCLEOTIDE SEQUENCE</scope>
    <source>
        <strain evidence="3">OMI</strain>
    </source>
</reference>
<dbReference type="Proteomes" id="UP000221538">
    <property type="component" value="Unassembled WGS sequence"/>
</dbReference>
<reference evidence="6" key="5">
    <citation type="submission" date="2020-08" db="EMBL/GenBank/DDBJ databases">
        <title>Complete genome sequence of Sphingobium barthaii strain KK22, a high-molecular-weight polycyclic aromatic hydrocarbon-degrading soil bacterium.</title>
        <authorList>
            <person name="Mori J.F."/>
            <person name="Kanaly R.A."/>
        </authorList>
    </citation>
    <scope>NUCLEOTIDE SEQUENCE [LARGE SCALE GENOMIC DNA]</scope>
    <source>
        <strain evidence="6">KK22</strain>
    </source>
</reference>
<reference evidence="3 5" key="1">
    <citation type="journal article" date="2013" name="Biodegradation">
        <title>Occurrence of 4-tert-butylphenol (4-t-BP) biodegradation in an aquatic sample caused by the presence of Spirodela polyrrhiza and isolation of a 4-t-BP-utilizing bacterium.</title>
        <authorList>
            <person name="Ogata Y."/>
            <person name="Toyama T."/>
            <person name="Yu N."/>
            <person name="Wang X."/>
            <person name="Sei K."/>
            <person name="Ike M."/>
        </authorList>
    </citation>
    <scope>NUCLEOTIDE SEQUENCE [LARGE SCALE GENOMIC DNA]</scope>
    <source>
        <strain evidence="3 5">OMI</strain>
    </source>
</reference>
<comment type="similarity">
    <text evidence="2">Belongs to the 2H phosphoesterase superfamily. ThpR family.</text>
</comment>
<evidence type="ECO:0000313" key="4">
    <source>
        <dbReference type="EMBL" id="QOT73006.1"/>
    </source>
</evidence>
<keyword evidence="1 2" id="KW-0378">Hydrolase</keyword>
<dbReference type="Gene3D" id="3.90.1140.10">
    <property type="entry name" value="Cyclic phosphodiesterase"/>
    <property type="match status" value="1"/>
</dbReference>
<reference evidence="3 5" key="2">
    <citation type="journal article" date="2013" name="Environ. Sci. Technol.">
        <title>The 4-tert-butylphenol-utilizing bacterium Sphingobium fuliginis OMI can degrade bisphenols via phenolic ring hydroxylation and meta-cleavage pathway.</title>
        <authorList>
            <person name="Ogata Y."/>
            <person name="Goda S."/>
            <person name="Toyama T."/>
            <person name="Sei K."/>
            <person name="Ike M."/>
        </authorList>
    </citation>
    <scope>NUCLEOTIDE SEQUENCE [LARGE SCALE GENOMIC DNA]</scope>
    <source>
        <strain evidence="3 5">OMI</strain>
    </source>
</reference>
<accession>A0A292ZDI8</accession>
<organism evidence="3 5">
    <name type="scientific">Sphingobium fuliginis (strain ATCC 27551)</name>
    <dbReference type="NCBI Taxonomy" id="336203"/>
    <lineage>
        <taxon>Bacteria</taxon>
        <taxon>Pseudomonadati</taxon>
        <taxon>Pseudomonadota</taxon>
        <taxon>Alphaproteobacteria</taxon>
        <taxon>Sphingomonadales</taxon>
        <taxon>Sphingomonadaceae</taxon>
        <taxon>Sphingobium</taxon>
    </lineage>
</organism>
<dbReference type="HAMAP" id="MF_01940">
    <property type="entry name" value="RNA_CPDase"/>
    <property type="match status" value="1"/>
</dbReference>
<gene>
    <name evidence="4" type="primary">thpR</name>
    <name evidence="4" type="ORF">H5V43_07910</name>
    <name evidence="3" type="ORF">SFOMI_1444</name>
</gene>
<sequence length="182" mass="20219">MHRLFVAIRPPADIRAGLIALMNGINGARWQDDDQLHITLRFIGEVDRHQANDVADALANIRFSPFRTALSGVGCFDRKGHVNALWAGMEPRAPLARLHRKVDRACIAAGLPPDDRSYLPHITLARFGRTAGPMDAFIALHAGLASAPFTVDEFALYESHLSQNGSTYHLIERYRADRNDPE</sequence>
<feature type="short sequence motif" description="HXTX 1" evidence="2">
    <location>
        <begin position="37"/>
        <end position="40"/>
    </location>
</feature>
<evidence type="ECO:0000313" key="3">
    <source>
        <dbReference type="EMBL" id="GAY20914.1"/>
    </source>
</evidence>
<comment type="function">
    <text evidence="2">Hydrolyzes RNA 2',3'-cyclic phosphodiester to an RNA 2'-phosphomonoester.</text>
</comment>
<dbReference type="InterPro" id="IPR009097">
    <property type="entry name" value="Cyclic_Pdiesterase"/>
</dbReference>
<dbReference type="AlphaFoldDB" id="A0A292ZDI8"/>
<dbReference type="KEGG" id="sbar:H5V43_07910"/>
<dbReference type="Proteomes" id="UP000593663">
    <property type="component" value="Chromosome 1"/>
</dbReference>
<evidence type="ECO:0000313" key="5">
    <source>
        <dbReference type="Proteomes" id="UP000221538"/>
    </source>
</evidence>
<dbReference type="Pfam" id="PF13563">
    <property type="entry name" value="2_5_RNA_ligase2"/>
    <property type="match status" value="1"/>
</dbReference>
<dbReference type="RefSeq" id="WP_099185679.1">
    <property type="nucleotide sequence ID" value="NZ_BEWI01000031.1"/>
</dbReference>
<evidence type="ECO:0000256" key="2">
    <source>
        <dbReference type="HAMAP-Rule" id="MF_01940"/>
    </source>
</evidence>
<dbReference type="EMBL" id="BEWI01000031">
    <property type="protein sequence ID" value="GAY20914.1"/>
    <property type="molecule type" value="Genomic_DNA"/>
</dbReference>
<dbReference type="GO" id="GO:0016874">
    <property type="term" value="F:ligase activity"/>
    <property type="evidence" value="ECO:0007669"/>
    <property type="project" value="UniProtKB-KW"/>
</dbReference>
<keyword evidence="3" id="KW-0436">Ligase</keyword>
<reference evidence="3" key="3">
    <citation type="submission" date="2017-10" db="EMBL/GenBank/DDBJ databases">
        <title>Bioaugmenting a lab-scale membrane bioreactor with Sphingobium fuliginis OMI to degrade 4-tert-butylphenol.</title>
        <authorList>
            <person name="Takada K."/>
            <person name="Shiba T."/>
            <person name="Soda S."/>
            <person name="Inoue D."/>
            <person name="Miyake M."/>
            <person name="Eguchi M."/>
            <person name="Ike M."/>
        </authorList>
    </citation>
    <scope>NUCLEOTIDE SEQUENCE</scope>
    <source>
        <strain evidence="3">OMI</strain>
    </source>
</reference>
<dbReference type="EMBL" id="CP060035">
    <property type="protein sequence ID" value="QOT73006.1"/>
    <property type="molecule type" value="Genomic_DNA"/>
</dbReference>
<feature type="active site" description="Proton donor" evidence="2">
    <location>
        <position position="37"/>
    </location>
</feature>
<dbReference type="EC" id="3.1.4.58" evidence="2"/>
<feature type="active site" description="Proton acceptor" evidence="2">
    <location>
        <position position="121"/>
    </location>
</feature>
<dbReference type="SUPFAM" id="SSF55144">
    <property type="entry name" value="LigT-like"/>
    <property type="match status" value="1"/>
</dbReference>
<dbReference type="GO" id="GO:0008664">
    <property type="term" value="F:RNA 2',3'-cyclic 3'-phosphodiesterase activity"/>
    <property type="evidence" value="ECO:0007669"/>
    <property type="project" value="UniProtKB-EC"/>
</dbReference>
<dbReference type="PANTHER" id="PTHR35561:SF1">
    <property type="entry name" value="RNA 2',3'-CYCLIC PHOSPHODIESTERASE"/>
    <property type="match status" value="1"/>
</dbReference>
<proteinExistence type="inferred from homology"/>
<dbReference type="NCBIfam" id="TIGR02258">
    <property type="entry name" value="2_5_ligase"/>
    <property type="match status" value="1"/>
</dbReference>
<name>A0A292ZDI8_SPHSA</name>
<comment type="catalytic activity">
    <reaction evidence="2">
        <text>a 3'-end 2',3'-cyclophospho-ribonucleotide-RNA + H2O = a 3'-end 2'-phospho-ribonucleotide-RNA + H(+)</text>
        <dbReference type="Rhea" id="RHEA:11828"/>
        <dbReference type="Rhea" id="RHEA-COMP:10464"/>
        <dbReference type="Rhea" id="RHEA-COMP:17353"/>
        <dbReference type="ChEBI" id="CHEBI:15377"/>
        <dbReference type="ChEBI" id="CHEBI:15378"/>
        <dbReference type="ChEBI" id="CHEBI:83064"/>
        <dbReference type="ChEBI" id="CHEBI:173113"/>
        <dbReference type="EC" id="3.1.4.58"/>
    </reaction>
</comment>
<dbReference type="InterPro" id="IPR004175">
    <property type="entry name" value="RNA_CPDase"/>
</dbReference>
<dbReference type="PANTHER" id="PTHR35561">
    <property type="entry name" value="RNA 2',3'-CYCLIC PHOSPHODIESTERASE"/>
    <property type="match status" value="1"/>
</dbReference>
<feature type="short sequence motif" description="HXTX 2" evidence="2">
    <location>
        <begin position="121"/>
        <end position="124"/>
    </location>
</feature>
<dbReference type="GO" id="GO:0004113">
    <property type="term" value="F:2',3'-cyclic-nucleotide 3'-phosphodiesterase activity"/>
    <property type="evidence" value="ECO:0007669"/>
    <property type="project" value="InterPro"/>
</dbReference>
<evidence type="ECO:0000313" key="6">
    <source>
        <dbReference type="Proteomes" id="UP000593663"/>
    </source>
</evidence>
<evidence type="ECO:0000256" key="1">
    <source>
        <dbReference type="ARBA" id="ARBA00022801"/>
    </source>
</evidence>
<protein>
    <recommendedName>
        <fullName evidence="2">RNA 2',3'-cyclic phosphodiesterase</fullName>
        <shortName evidence="2">RNA 2',3'-CPDase</shortName>
        <ecNumber evidence="2">3.1.4.58</ecNumber>
    </recommendedName>
</protein>